<name>A0A6J7WLH8_9CAUD</name>
<reference evidence="1" key="1">
    <citation type="submission" date="2020-05" db="EMBL/GenBank/DDBJ databases">
        <authorList>
            <person name="Chiriac C."/>
            <person name="Salcher M."/>
            <person name="Ghai R."/>
            <person name="Kavagutti S V."/>
        </authorList>
    </citation>
    <scope>NUCLEOTIDE SEQUENCE</scope>
</reference>
<sequence>MMTRKDYVSTAKILADAREAILSLGQEGEDIFGNLVADFAEMFENDNERFQGDRFDNACWGEE</sequence>
<dbReference type="EMBL" id="LR798269">
    <property type="protein sequence ID" value="CAB5218929.1"/>
    <property type="molecule type" value="Genomic_DNA"/>
</dbReference>
<accession>A0A6J7WLH8</accession>
<protein>
    <submittedName>
        <fullName evidence="1">Uncharacterized protein</fullName>
    </submittedName>
</protein>
<organism evidence="1">
    <name type="scientific">uncultured Caudovirales phage</name>
    <dbReference type="NCBI Taxonomy" id="2100421"/>
    <lineage>
        <taxon>Viruses</taxon>
        <taxon>Duplodnaviria</taxon>
        <taxon>Heunggongvirae</taxon>
        <taxon>Uroviricota</taxon>
        <taxon>Caudoviricetes</taxon>
        <taxon>Peduoviridae</taxon>
        <taxon>Maltschvirus</taxon>
        <taxon>Maltschvirus maltsch</taxon>
    </lineage>
</organism>
<evidence type="ECO:0000313" key="1">
    <source>
        <dbReference type="EMBL" id="CAB5218929.1"/>
    </source>
</evidence>
<gene>
    <name evidence="1" type="ORF">UFOVP222_8</name>
</gene>
<proteinExistence type="predicted"/>